<dbReference type="Proteomes" id="UP000253551">
    <property type="component" value="Unassembled WGS sequence"/>
</dbReference>
<gene>
    <name evidence="4" type="ORF">CU098_013450</name>
</gene>
<keyword evidence="2 3" id="KW-0472">Membrane</keyword>
<keyword evidence="3" id="KW-1133">Transmembrane helix</keyword>
<dbReference type="AlphaFoldDB" id="A0A367KT84"/>
<dbReference type="PANTHER" id="PTHR31234">
    <property type="entry name" value="LATE EMBRYOGENESIS ABUNDANT (LEA) HYDROXYPROLINE-RICH GLYCOPROTEIN FAMILY"/>
    <property type="match status" value="1"/>
</dbReference>
<reference evidence="4 5" key="1">
    <citation type="journal article" date="2018" name="G3 (Bethesda)">
        <title>Phylogenetic and Phylogenomic Definition of Rhizopus Species.</title>
        <authorList>
            <person name="Gryganskyi A.P."/>
            <person name="Golan J."/>
            <person name="Dolatabadi S."/>
            <person name="Mondo S."/>
            <person name="Robb S."/>
            <person name="Idnurm A."/>
            <person name="Muszewska A."/>
            <person name="Steczkiewicz K."/>
            <person name="Masonjones S."/>
            <person name="Liao H.L."/>
            <person name="Gajdeczka M.T."/>
            <person name="Anike F."/>
            <person name="Vuek A."/>
            <person name="Anishchenko I.M."/>
            <person name="Voigt K."/>
            <person name="de Hoog G.S."/>
            <person name="Smith M.E."/>
            <person name="Heitman J."/>
            <person name="Vilgalys R."/>
            <person name="Stajich J.E."/>
        </authorList>
    </citation>
    <scope>NUCLEOTIDE SEQUENCE [LARGE SCALE GENOMIC DNA]</scope>
    <source>
        <strain evidence="4 5">LSU 92-RS-03</strain>
    </source>
</reference>
<dbReference type="GO" id="GO:0016020">
    <property type="term" value="C:membrane"/>
    <property type="evidence" value="ECO:0007669"/>
    <property type="project" value="UniProtKB-SubCell"/>
</dbReference>
<evidence type="ECO:0008006" key="6">
    <source>
        <dbReference type="Google" id="ProtNLM"/>
    </source>
</evidence>
<dbReference type="PANTHER" id="PTHR31234:SF2">
    <property type="entry name" value="OS05G0199100 PROTEIN"/>
    <property type="match status" value="1"/>
</dbReference>
<organism evidence="4 5">
    <name type="scientific">Rhizopus stolonifer</name>
    <name type="common">Rhizopus nigricans</name>
    <dbReference type="NCBI Taxonomy" id="4846"/>
    <lineage>
        <taxon>Eukaryota</taxon>
        <taxon>Fungi</taxon>
        <taxon>Fungi incertae sedis</taxon>
        <taxon>Mucoromycota</taxon>
        <taxon>Mucoromycotina</taxon>
        <taxon>Mucoromycetes</taxon>
        <taxon>Mucorales</taxon>
        <taxon>Mucorineae</taxon>
        <taxon>Rhizopodaceae</taxon>
        <taxon>Rhizopus</taxon>
    </lineage>
</organism>
<evidence type="ECO:0000313" key="4">
    <source>
        <dbReference type="EMBL" id="RCI05340.1"/>
    </source>
</evidence>
<sequence>MSNYYYDHQNSHQHDAYAMQNYPSYHAKLEQPDGYYQSPQPLLYNEFSSSEKFSRANNRPRSCCDRICCGCCTCCPRWCRWISCILLLLIIGLAIAIGVLAALFKEPSVEFTGIQGQPAFGLEGTTANLNISLGFTVKNPNIESVTFKTLTATANYHGDTTQLGTGTLNDLHIGSNSITNISFPFNISLNLLASETQTVVTKLMSDCGLSGGTAKDIQLDYKVVATVSIIGIPISIPFSSSASFKCPIDSSQSSILNDIAGLLGASGNNVMGAIAGALPSNIASYIPTGTSIPTQYTSLIPTQYASMIPTQYASLIPSGL</sequence>
<protein>
    <recommendedName>
        <fullName evidence="6">Late embryogenesis abundant protein LEA-2 subgroup domain-containing protein</fullName>
    </recommendedName>
</protein>
<evidence type="ECO:0000313" key="5">
    <source>
        <dbReference type="Proteomes" id="UP000253551"/>
    </source>
</evidence>
<evidence type="ECO:0000256" key="2">
    <source>
        <dbReference type="ARBA" id="ARBA00023136"/>
    </source>
</evidence>
<dbReference type="GO" id="GO:0098542">
    <property type="term" value="P:defense response to other organism"/>
    <property type="evidence" value="ECO:0007669"/>
    <property type="project" value="InterPro"/>
</dbReference>
<keyword evidence="5" id="KW-1185">Reference proteome</keyword>
<dbReference type="SUPFAM" id="SSF117070">
    <property type="entry name" value="LEA14-like"/>
    <property type="match status" value="1"/>
</dbReference>
<dbReference type="Gene3D" id="2.60.40.1820">
    <property type="match status" value="1"/>
</dbReference>
<dbReference type="STRING" id="4846.A0A367KT84"/>
<evidence type="ECO:0000256" key="1">
    <source>
        <dbReference type="ARBA" id="ARBA00004370"/>
    </source>
</evidence>
<dbReference type="EMBL" id="PJQM01000413">
    <property type="protein sequence ID" value="RCI05340.1"/>
    <property type="molecule type" value="Genomic_DNA"/>
</dbReference>
<keyword evidence="3" id="KW-0812">Transmembrane</keyword>
<comment type="subcellular location">
    <subcellularLocation>
        <location evidence="1">Membrane</location>
    </subcellularLocation>
</comment>
<comment type="caution">
    <text evidence="4">The sequence shown here is derived from an EMBL/GenBank/DDBJ whole genome shotgun (WGS) entry which is preliminary data.</text>
</comment>
<accession>A0A367KT84</accession>
<dbReference type="OrthoDB" id="20273at2759"/>
<dbReference type="InterPro" id="IPR044839">
    <property type="entry name" value="NDR1-like"/>
</dbReference>
<evidence type="ECO:0000256" key="3">
    <source>
        <dbReference type="SAM" id="Phobius"/>
    </source>
</evidence>
<feature type="transmembrane region" description="Helical" evidence="3">
    <location>
        <begin position="85"/>
        <end position="104"/>
    </location>
</feature>
<name>A0A367KT84_RHIST</name>
<proteinExistence type="predicted"/>